<proteinExistence type="predicted"/>
<dbReference type="GO" id="GO:0008237">
    <property type="term" value="F:metallopeptidase activity"/>
    <property type="evidence" value="ECO:0007669"/>
    <property type="project" value="UniProtKB-KW"/>
</dbReference>
<protein>
    <submittedName>
        <fullName evidence="7">DNA repair protein RadC</fullName>
    </submittedName>
</protein>
<feature type="domain" description="MPN" evidence="6">
    <location>
        <begin position="24"/>
        <end position="142"/>
    </location>
</feature>
<name>A0A0P7DWF4_9GAMM</name>
<dbReference type="InterPro" id="IPR037518">
    <property type="entry name" value="MPN"/>
</dbReference>
<evidence type="ECO:0000256" key="5">
    <source>
        <dbReference type="ARBA" id="ARBA00023049"/>
    </source>
</evidence>
<dbReference type="OrthoDB" id="9804482at2"/>
<dbReference type="PANTHER" id="PTHR30471">
    <property type="entry name" value="DNA REPAIR PROTEIN RADC"/>
    <property type="match status" value="1"/>
</dbReference>
<sequence length="142" mass="16362">MAILREISCVYTFREVDDDILNVTLDSPKKVYQVFKHLKHETKERFIVVNLNSQHQIINYEVIAIGTVNQISLRPAEVLRTAILINAPAIILIHNHPSGDPKPSQQDFHFTEQIKQAAKMFSIDVLDHVVIGYERFDRAVRD</sequence>
<keyword evidence="5" id="KW-0482">Metalloprotease</keyword>
<dbReference type="STRING" id="570156.AOG27_09860"/>
<evidence type="ECO:0000256" key="3">
    <source>
        <dbReference type="ARBA" id="ARBA00022801"/>
    </source>
</evidence>
<dbReference type="InterPro" id="IPR001405">
    <property type="entry name" value="UPF0758"/>
</dbReference>
<dbReference type="PANTHER" id="PTHR30471:SF3">
    <property type="entry name" value="UPF0758 PROTEIN YEES-RELATED"/>
    <property type="match status" value="1"/>
</dbReference>
<keyword evidence="4" id="KW-0862">Zinc</keyword>
<evidence type="ECO:0000256" key="4">
    <source>
        <dbReference type="ARBA" id="ARBA00022833"/>
    </source>
</evidence>
<dbReference type="InterPro" id="IPR025657">
    <property type="entry name" value="RadC_JAB"/>
</dbReference>
<evidence type="ECO:0000256" key="1">
    <source>
        <dbReference type="ARBA" id="ARBA00022670"/>
    </source>
</evidence>
<dbReference type="EMBL" id="LJTC01000005">
    <property type="protein sequence ID" value="KPM83937.1"/>
    <property type="molecule type" value="Genomic_DNA"/>
</dbReference>
<accession>A0A0P7DWF4</accession>
<dbReference type="GO" id="GO:0046872">
    <property type="term" value="F:metal ion binding"/>
    <property type="evidence" value="ECO:0007669"/>
    <property type="project" value="UniProtKB-KW"/>
</dbReference>
<comment type="caution">
    <text evidence="7">The sequence shown here is derived from an EMBL/GenBank/DDBJ whole genome shotgun (WGS) entry which is preliminary data.</text>
</comment>
<reference evidence="7 8" key="1">
    <citation type="submission" date="2015-09" db="EMBL/GenBank/DDBJ databases">
        <title>Draft Genome Sequence of Pseudoalteromonas lipolytica UCD-48B.</title>
        <authorList>
            <person name="Krusor M."/>
            <person name="Coil D.A."/>
            <person name="Lang J.M."/>
            <person name="Eisen J.A."/>
            <person name="Alexiev A."/>
        </authorList>
    </citation>
    <scope>NUCLEOTIDE SEQUENCE [LARGE SCALE GENOMIC DNA]</scope>
    <source>
        <strain evidence="7 8">UCD-48B</strain>
    </source>
</reference>
<dbReference type="PROSITE" id="PS50249">
    <property type="entry name" value="MPN"/>
    <property type="match status" value="1"/>
</dbReference>
<keyword evidence="1" id="KW-0645">Protease</keyword>
<evidence type="ECO:0000259" key="6">
    <source>
        <dbReference type="PROSITE" id="PS50249"/>
    </source>
</evidence>
<organism evidence="7 8">
    <name type="scientific">Pseudoalteromonas lipolytica</name>
    <dbReference type="NCBI Taxonomy" id="570156"/>
    <lineage>
        <taxon>Bacteria</taxon>
        <taxon>Pseudomonadati</taxon>
        <taxon>Pseudomonadota</taxon>
        <taxon>Gammaproteobacteria</taxon>
        <taxon>Alteromonadales</taxon>
        <taxon>Pseudoalteromonadaceae</taxon>
        <taxon>Pseudoalteromonas</taxon>
    </lineage>
</organism>
<dbReference type="RefSeq" id="WP_054552851.1">
    <property type="nucleotide sequence ID" value="NZ_LJTC01000005.1"/>
</dbReference>
<dbReference type="PROSITE" id="PS01302">
    <property type="entry name" value="UPF0758"/>
    <property type="match status" value="1"/>
</dbReference>
<evidence type="ECO:0000256" key="2">
    <source>
        <dbReference type="ARBA" id="ARBA00022723"/>
    </source>
</evidence>
<evidence type="ECO:0000313" key="7">
    <source>
        <dbReference type="EMBL" id="KPM83937.1"/>
    </source>
</evidence>
<dbReference type="Pfam" id="PF04002">
    <property type="entry name" value="RadC"/>
    <property type="match status" value="1"/>
</dbReference>
<gene>
    <name evidence="7" type="ORF">AOG27_09860</name>
</gene>
<evidence type="ECO:0000313" key="8">
    <source>
        <dbReference type="Proteomes" id="UP000050378"/>
    </source>
</evidence>
<dbReference type="SUPFAM" id="SSF102712">
    <property type="entry name" value="JAB1/MPN domain"/>
    <property type="match status" value="1"/>
</dbReference>
<keyword evidence="3" id="KW-0378">Hydrolase</keyword>
<dbReference type="InterPro" id="IPR020891">
    <property type="entry name" value="UPF0758_CS"/>
</dbReference>
<dbReference type="CDD" id="cd08071">
    <property type="entry name" value="MPN_DUF2466"/>
    <property type="match status" value="1"/>
</dbReference>
<dbReference type="AlphaFoldDB" id="A0A0P7DWF4"/>
<dbReference type="Proteomes" id="UP000050378">
    <property type="component" value="Unassembled WGS sequence"/>
</dbReference>
<keyword evidence="2" id="KW-0479">Metal-binding</keyword>
<dbReference type="Gene3D" id="3.40.140.10">
    <property type="entry name" value="Cytidine Deaminase, domain 2"/>
    <property type="match status" value="1"/>
</dbReference>
<dbReference type="GO" id="GO:0006508">
    <property type="term" value="P:proteolysis"/>
    <property type="evidence" value="ECO:0007669"/>
    <property type="project" value="UniProtKB-KW"/>
</dbReference>
<dbReference type="PATRIC" id="fig|570156.3.peg.3042"/>